<evidence type="ECO:0000313" key="3">
    <source>
        <dbReference type="Proteomes" id="UP001454036"/>
    </source>
</evidence>
<dbReference type="EMBL" id="BAABME010000877">
    <property type="protein sequence ID" value="GAA0146112.1"/>
    <property type="molecule type" value="Genomic_DNA"/>
</dbReference>
<dbReference type="PANTHER" id="PTHR33240">
    <property type="entry name" value="OS08G0508500 PROTEIN"/>
    <property type="match status" value="1"/>
</dbReference>
<evidence type="ECO:0000313" key="2">
    <source>
        <dbReference type="EMBL" id="GAA0146112.1"/>
    </source>
</evidence>
<reference evidence="2 3" key="1">
    <citation type="submission" date="2024-01" db="EMBL/GenBank/DDBJ databases">
        <title>The complete chloroplast genome sequence of Lithospermum erythrorhizon: insights into the phylogenetic relationship among Boraginaceae species and the maternal lineages of purple gromwells.</title>
        <authorList>
            <person name="Okada T."/>
            <person name="Watanabe K."/>
        </authorList>
    </citation>
    <scope>NUCLEOTIDE SEQUENCE [LARGE SCALE GENOMIC DNA]</scope>
</reference>
<organism evidence="2 3">
    <name type="scientific">Lithospermum erythrorhizon</name>
    <name type="common">Purple gromwell</name>
    <name type="synonym">Lithospermum officinale var. erythrorhizon</name>
    <dbReference type="NCBI Taxonomy" id="34254"/>
    <lineage>
        <taxon>Eukaryota</taxon>
        <taxon>Viridiplantae</taxon>
        <taxon>Streptophyta</taxon>
        <taxon>Embryophyta</taxon>
        <taxon>Tracheophyta</taxon>
        <taxon>Spermatophyta</taxon>
        <taxon>Magnoliopsida</taxon>
        <taxon>eudicotyledons</taxon>
        <taxon>Gunneridae</taxon>
        <taxon>Pentapetalae</taxon>
        <taxon>asterids</taxon>
        <taxon>lamiids</taxon>
        <taxon>Boraginales</taxon>
        <taxon>Boraginaceae</taxon>
        <taxon>Boraginoideae</taxon>
        <taxon>Lithospermeae</taxon>
        <taxon>Lithospermum</taxon>
    </lineage>
</organism>
<feature type="compositionally biased region" description="Basic residues" evidence="1">
    <location>
        <begin position="1"/>
        <end position="11"/>
    </location>
</feature>
<sequence length="238" mass="27210">MTHSPRQKTHNNRLQMPLSPNLEQPSRREIEKLIQRGYLKEFTRGRGHEERPQGRGNSPPRYPPQGRKLSPAGHDPYRRPKSPYLPRTDKRVEEEREENSLVTGHIATIVAGIYGGGDSRISRKKYAPREVYAIVNTQCNTNVITFTYPDCQGLEMPHDDALVIAPKIAHFTIERMLVDTGSSVDILYLSTFDKLHMPRSIIRANAHSADRVHRPLHVPSRSGNILRDNGHRVDEYNL</sequence>
<name>A0AAV3P7Z5_LITER</name>
<evidence type="ECO:0000256" key="1">
    <source>
        <dbReference type="SAM" id="MobiDB-lite"/>
    </source>
</evidence>
<dbReference type="Proteomes" id="UP001454036">
    <property type="component" value="Unassembled WGS sequence"/>
</dbReference>
<dbReference type="AlphaFoldDB" id="A0AAV3P7Z5"/>
<feature type="region of interest" description="Disordered" evidence="1">
    <location>
        <begin position="1"/>
        <end position="99"/>
    </location>
</feature>
<comment type="caution">
    <text evidence="2">The sequence shown here is derived from an EMBL/GenBank/DDBJ whole genome shotgun (WGS) entry which is preliminary data.</text>
</comment>
<keyword evidence="3" id="KW-1185">Reference proteome</keyword>
<proteinExistence type="predicted"/>
<feature type="compositionally biased region" description="Basic and acidic residues" evidence="1">
    <location>
        <begin position="25"/>
        <end position="53"/>
    </location>
</feature>
<dbReference type="PANTHER" id="PTHR33240:SF15">
    <property type="entry name" value="GAG-PRO-LIKE PROTEIN"/>
    <property type="match status" value="1"/>
</dbReference>
<gene>
    <name evidence="2" type="ORF">LIER_06141</name>
</gene>
<accession>A0AAV3P7Z5</accession>
<protein>
    <submittedName>
        <fullName evidence="2">Uncharacterized protein</fullName>
    </submittedName>
</protein>